<dbReference type="InParanoid" id="L2GXR8"/>
<keyword evidence="2" id="KW-1185">Reference proteome</keyword>
<organism evidence="1 2">
    <name type="scientific">Vavraia culicis (isolate floridensis)</name>
    <name type="common">Microsporidian parasite</name>
    <dbReference type="NCBI Taxonomy" id="948595"/>
    <lineage>
        <taxon>Eukaryota</taxon>
        <taxon>Fungi</taxon>
        <taxon>Fungi incertae sedis</taxon>
        <taxon>Microsporidia</taxon>
        <taxon>Pleistophoridae</taxon>
        <taxon>Vavraia</taxon>
    </lineage>
</organism>
<dbReference type="RefSeq" id="XP_008073618.1">
    <property type="nucleotide sequence ID" value="XM_008075427.1"/>
</dbReference>
<gene>
    <name evidence="1" type="ORF">VCUG_00595</name>
</gene>
<dbReference type="AlphaFoldDB" id="L2GXR8"/>
<dbReference type="HOGENOM" id="CLU_1533737_0_0_1"/>
<sequence>MTLCVPVTIRMQSLKSLRYRTPSIYMRAVPVHSDVYHRFSLEEVPLIFKYIFMNLDDDERLSFNLCMTFQADMLLFSALRMADECDDDLRTENVAVHGSNFNKALIKFRESANRNVVLHLMRESRQVARIFGSSRAECTYNGTVQINDLNVGYLFECCDVRASYLRDIQSSSIKS</sequence>
<dbReference type="EMBL" id="GL877410">
    <property type="protein sequence ID" value="ELA47875.1"/>
    <property type="molecule type" value="Genomic_DNA"/>
</dbReference>
<accession>L2GXR8</accession>
<evidence type="ECO:0000313" key="2">
    <source>
        <dbReference type="Proteomes" id="UP000011081"/>
    </source>
</evidence>
<dbReference type="Proteomes" id="UP000011081">
    <property type="component" value="Unassembled WGS sequence"/>
</dbReference>
<evidence type="ECO:0000313" key="1">
    <source>
        <dbReference type="EMBL" id="ELA47875.1"/>
    </source>
</evidence>
<protein>
    <submittedName>
        <fullName evidence="1">Uncharacterized protein</fullName>
    </submittedName>
</protein>
<reference evidence="2" key="1">
    <citation type="submission" date="2011-03" db="EMBL/GenBank/DDBJ databases">
        <title>The genome sequence of Vavraia culicis strain floridensis.</title>
        <authorList>
            <consortium name="The Broad Institute Genome Sequencing Platform"/>
            <person name="Cuomo C."/>
            <person name="Becnel J."/>
            <person name="Sanscrainte N."/>
            <person name="Young S.K."/>
            <person name="Zeng Q."/>
            <person name="Gargeya S."/>
            <person name="Fitzgerald M."/>
            <person name="Haas B."/>
            <person name="Abouelleil A."/>
            <person name="Alvarado L."/>
            <person name="Arachchi H.M."/>
            <person name="Berlin A."/>
            <person name="Chapman S.B."/>
            <person name="Gearin G."/>
            <person name="Goldberg J."/>
            <person name="Griggs A."/>
            <person name="Gujja S."/>
            <person name="Hansen M."/>
            <person name="Heiman D."/>
            <person name="Howarth C."/>
            <person name="Larimer J."/>
            <person name="Lui A."/>
            <person name="MacDonald P.J.P."/>
            <person name="McCowen C."/>
            <person name="Montmayeur A."/>
            <person name="Murphy C."/>
            <person name="Neiman D."/>
            <person name="Pearson M."/>
            <person name="Priest M."/>
            <person name="Roberts A."/>
            <person name="Saif S."/>
            <person name="Shea T."/>
            <person name="Sisk P."/>
            <person name="Stolte C."/>
            <person name="Sykes S."/>
            <person name="Wortman J."/>
            <person name="Nusbaum C."/>
            <person name="Birren B."/>
        </authorList>
    </citation>
    <scope>NUCLEOTIDE SEQUENCE [LARGE SCALE GENOMIC DNA]</scope>
    <source>
        <strain evidence="2">floridensis</strain>
    </source>
</reference>
<name>L2GXR8_VAVCU</name>
<dbReference type="GeneID" id="19878480"/>
<proteinExistence type="predicted"/>
<dbReference type="VEuPathDB" id="MicrosporidiaDB:VCUG_00595"/>